<accession>A0A7I8WBF8</accession>
<protein>
    <submittedName>
        <fullName evidence="2">DgyrCDS13682</fullName>
    </submittedName>
</protein>
<evidence type="ECO:0000256" key="1">
    <source>
        <dbReference type="SAM" id="MobiDB-lite"/>
    </source>
</evidence>
<proteinExistence type="predicted"/>
<gene>
    <name evidence="2" type="ORF">DGYR_LOCUS12837</name>
</gene>
<organism evidence="2 3">
    <name type="scientific">Dimorphilus gyrociliatus</name>
    <dbReference type="NCBI Taxonomy" id="2664684"/>
    <lineage>
        <taxon>Eukaryota</taxon>
        <taxon>Metazoa</taxon>
        <taxon>Spiralia</taxon>
        <taxon>Lophotrochozoa</taxon>
        <taxon>Annelida</taxon>
        <taxon>Polychaeta</taxon>
        <taxon>Polychaeta incertae sedis</taxon>
        <taxon>Dinophilidae</taxon>
        <taxon>Dimorphilus</taxon>
    </lineage>
</organism>
<keyword evidence="3" id="KW-1185">Reference proteome</keyword>
<dbReference type="AlphaFoldDB" id="A0A7I8WBF8"/>
<dbReference type="Proteomes" id="UP000549394">
    <property type="component" value="Unassembled WGS sequence"/>
</dbReference>
<evidence type="ECO:0000313" key="3">
    <source>
        <dbReference type="Proteomes" id="UP000549394"/>
    </source>
</evidence>
<feature type="compositionally biased region" description="Basic and acidic residues" evidence="1">
    <location>
        <begin position="51"/>
        <end position="76"/>
    </location>
</feature>
<dbReference type="EMBL" id="CAJFCJ010000026">
    <property type="protein sequence ID" value="CAD5125465.1"/>
    <property type="molecule type" value="Genomic_DNA"/>
</dbReference>
<name>A0A7I8WBF8_9ANNE</name>
<feature type="compositionally biased region" description="Polar residues" evidence="1">
    <location>
        <begin position="8"/>
        <end position="33"/>
    </location>
</feature>
<sequence length="133" mass="15590">MDREQNEESPCSLSDFLSSDTPLLDFSNEQMSPDSICLSAPSSPDSENDESDKMKMSQDYKEDKQDRDISPKDPRKDSHKYKRNKDEEINISTSSQYPRNRYAYYAHRRKNTRYTRFYGAPMLRHSCQGISKN</sequence>
<comment type="caution">
    <text evidence="2">The sequence shown here is derived from an EMBL/GenBank/DDBJ whole genome shotgun (WGS) entry which is preliminary data.</text>
</comment>
<evidence type="ECO:0000313" key="2">
    <source>
        <dbReference type="EMBL" id="CAD5125465.1"/>
    </source>
</evidence>
<reference evidence="2 3" key="1">
    <citation type="submission" date="2020-08" db="EMBL/GenBank/DDBJ databases">
        <authorList>
            <person name="Hejnol A."/>
        </authorList>
    </citation>
    <scope>NUCLEOTIDE SEQUENCE [LARGE SCALE GENOMIC DNA]</scope>
</reference>
<feature type="region of interest" description="Disordered" evidence="1">
    <location>
        <begin position="1"/>
        <end position="100"/>
    </location>
</feature>